<proteinExistence type="predicted"/>
<dbReference type="EMBL" id="CM042011">
    <property type="protein sequence ID" value="KAI3768731.1"/>
    <property type="molecule type" value="Genomic_DNA"/>
</dbReference>
<comment type="caution">
    <text evidence="1">The sequence shown here is derived from an EMBL/GenBank/DDBJ whole genome shotgun (WGS) entry which is preliminary data.</text>
</comment>
<reference evidence="1 2" key="2">
    <citation type="journal article" date="2022" name="Mol. Ecol. Resour.">
        <title>The genomes of chicory, endive, great burdock and yacon provide insights into Asteraceae paleo-polyploidization history and plant inulin production.</title>
        <authorList>
            <person name="Fan W."/>
            <person name="Wang S."/>
            <person name="Wang H."/>
            <person name="Wang A."/>
            <person name="Jiang F."/>
            <person name="Liu H."/>
            <person name="Zhao H."/>
            <person name="Xu D."/>
            <person name="Zhang Y."/>
        </authorList>
    </citation>
    <scope>NUCLEOTIDE SEQUENCE [LARGE SCALE GENOMIC DNA]</scope>
    <source>
        <strain evidence="2">cv. Punajuju</strain>
        <tissue evidence="1">Leaves</tissue>
    </source>
</reference>
<reference evidence="2" key="1">
    <citation type="journal article" date="2022" name="Mol. Ecol. Resour.">
        <title>The genomes of chicory, endive, great burdock and yacon provide insights into Asteraceae palaeo-polyploidization history and plant inulin production.</title>
        <authorList>
            <person name="Fan W."/>
            <person name="Wang S."/>
            <person name="Wang H."/>
            <person name="Wang A."/>
            <person name="Jiang F."/>
            <person name="Liu H."/>
            <person name="Zhao H."/>
            <person name="Xu D."/>
            <person name="Zhang Y."/>
        </authorList>
    </citation>
    <scope>NUCLEOTIDE SEQUENCE [LARGE SCALE GENOMIC DNA]</scope>
    <source>
        <strain evidence="2">cv. Punajuju</strain>
    </source>
</reference>
<evidence type="ECO:0000313" key="1">
    <source>
        <dbReference type="EMBL" id="KAI3768731.1"/>
    </source>
</evidence>
<dbReference type="Proteomes" id="UP001055811">
    <property type="component" value="Linkage Group LG03"/>
</dbReference>
<accession>A0ACB9FDG4</accession>
<organism evidence="1 2">
    <name type="scientific">Cichorium intybus</name>
    <name type="common">Chicory</name>
    <dbReference type="NCBI Taxonomy" id="13427"/>
    <lineage>
        <taxon>Eukaryota</taxon>
        <taxon>Viridiplantae</taxon>
        <taxon>Streptophyta</taxon>
        <taxon>Embryophyta</taxon>
        <taxon>Tracheophyta</taxon>
        <taxon>Spermatophyta</taxon>
        <taxon>Magnoliopsida</taxon>
        <taxon>eudicotyledons</taxon>
        <taxon>Gunneridae</taxon>
        <taxon>Pentapetalae</taxon>
        <taxon>asterids</taxon>
        <taxon>campanulids</taxon>
        <taxon>Asterales</taxon>
        <taxon>Asteraceae</taxon>
        <taxon>Cichorioideae</taxon>
        <taxon>Cichorieae</taxon>
        <taxon>Cichoriinae</taxon>
        <taxon>Cichorium</taxon>
    </lineage>
</organism>
<sequence length="169" mass="19013">MGVASRVDLWSFTLTTLELAHGHAPFSKYPPMKVLLMTLQNAPRVLTMKGQKAKEAELLMQNKELYSEKELLSQQEYICGISAWNFDLEDLNNQAALVYYDEISNIEEPNANSKQENRLNDVGLPAERLSPDISDHSDNGSHHEDAIDEIPDLETSFAAFPIKPLQALK</sequence>
<keyword evidence="2" id="KW-1185">Reference proteome</keyword>
<name>A0ACB9FDG4_CICIN</name>
<gene>
    <name evidence="1" type="ORF">L2E82_19561</name>
</gene>
<evidence type="ECO:0000313" key="2">
    <source>
        <dbReference type="Proteomes" id="UP001055811"/>
    </source>
</evidence>
<protein>
    <submittedName>
        <fullName evidence="1">Uncharacterized protein</fullName>
    </submittedName>
</protein>